<dbReference type="FunFam" id="2.40.50.690:FF:000007">
    <property type="entry name" value="DIS3-like exonuclease 2"/>
    <property type="match status" value="1"/>
</dbReference>
<dbReference type="OrthoDB" id="372421at2759"/>
<dbReference type="InterPro" id="IPR022966">
    <property type="entry name" value="RNase_II/R_CS"/>
</dbReference>
<feature type="compositionally biased region" description="Polar residues" evidence="6">
    <location>
        <begin position="106"/>
        <end position="116"/>
    </location>
</feature>
<dbReference type="Pfam" id="PF00773">
    <property type="entry name" value="RNB"/>
    <property type="match status" value="1"/>
</dbReference>
<dbReference type="EC" id="3.1.13.-" evidence="5"/>
<dbReference type="HAMAP" id="MF_03045">
    <property type="entry name" value="DIS3L2"/>
    <property type="match status" value="1"/>
</dbReference>
<feature type="region of interest" description="Disordered" evidence="6">
    <location>
        <begin position="1"/>
        <end position="42"/>
    </location>
</feature>
<dbReference type="InterPro" id="IPR050180">
    <property type="entry name" value="RNR_Ribonuclease"/>
</dbReference>
<evidence type="ECO:0000256" key="2">
    <source>
        <dbReference type="ARBA" id="ARBA00022723"/>
    </source>
</evidence>
<comment type="similarity">
    <text evidence="5">Belongs to the RNR ribonuclease family. DIS3L2 subfamily.</text>
</comment>
<comment type="subcellular location">
    <subcellularLocation>
        <location evidence="5">Cytoplasm</location>
    </subcellularLocation>
    <subcellularLocation>
        <location evidence="5">Cytoplasm</location>
        <location evidence="5">P-body</location>
    </subcellularLocation>
</comment>
<dbReference type="GO" id="GO:0000956">
    <property type="term" value="P:nuclear-transcribed mRNA catabolic process"/>
    <property type="evidence" value="ECO:0007669"/>
    <property type="project" value="UniProtKB-UniRule"/>
</dbReference>
<dbReference type="SMART" id="SM00955">
    <property type="entry name" value="RNB"/>
    <property type="match status" value="1"/>
</dbReference>
<keyword evidence="1 5" id="KW-0963">Cytoplasm</keyword>
<feature type="domain" description="RNB" evidence="7">
    <location>
        <begin position="519"/>
        <end position="869"/>
    </location>
</feature>
<keyword evidence="2 5" id="KW-0479">Metal-binding</keyword>
<accession>A0A8K0H4N2</accession>
<evidence type="ECO:0000256" key="6">
    <source>
        <dbReference type="SAM" id="MobiDB-lite"/>
    </source>
</evidence>
<dbReference type="GO" id="GO:0046872">
    <property type="term" value="F:metal ion binding"/>
    <property type="evidence" value="ECO:0007669"/>
    <property type="project" value="UniProtKB-KW"/>
</dbReference>
<dbReference type="Pfam" id="PF17849">
    <property type="entry name" value="OB_Dis3"/>
    <property type="match status" value="1"/>
</dbReference>
<feature type="compositionally biased region" description="Basic and acidic residues" evidence="6">
    <location>
        <begin position="10"/>
        <end position="20"/>
    </location>
</feature>
<dbReference type="Gene3D" id="2.40.50.690">
    <property type="match status" value="1"/>
</dbReference>
<evidence type="ECO:0000259" key="7">
    <source>
        <dbReference type="SMART" id="SM00955"/>
    </source>
</evidence>
<name>A0A8K0H4N2_9ROSA</name>
<dbReference type="GO" id="GO:0003723">
    <property type="term" value="F:RNA binding"/>
    <property type="evidence" value="ECO:0007669"/>
    <property type="project" value="UniProtKB-KW"/>
</dbReference>
<keyword evidence="3 5" id="KW-0460">Magnesium</keyword>
<dbReference type="PANTHER" id="PTHR23355:SF9">
    <property type="entry name" value="DIS3-LIKE EXONUCLEASE 2"/>
    <property type="match status" value="1"/>
</dbReference>
<dbReference type="EMBL" id="VOIH02000005">
    <property type="protein sequence ID" value="KAF3445692.1"/>
    <property type="molecule type" value="Genomic_DNA"/>
</dbReference>
<dbReference type="InterPro" id="IPR012340">
    <property type="entry name" value="NA-bd_OB-fold"/>
</dbReference>
<feature type="binding site" evidence="5">
    <location>
        <position position="540"/>
    </location>
    <ligand>
        <name>Mg(2+)</name>
        <dbReference type="ChEBI" id="CHEBI:18420"/>
    </ligand>
</feature>
<keyword evidence="5" id="KW-0269">Exonuclease</keyword>
<proteinExistence type="inferred from homology"/>
<evidence type="ECO:0000256" key="1">
    <source>
        <dbReference type="ARBA" id="ARBA00022490"/>
    </source>
</evidence>
<dbReference type="InterPro" id="IPR041505">
    <property type="entry name" value="Dis3_CSD2"/>
</dbReference>
<protein>
    <recommendedName>
        <fullName evidence="5">DIS3-like exonuclease 2</fullName>
        <ecNumber evidence="5">3.1.13.-</ecNumber>
    </recommendedName>
</protein>
<comment type="caution">
    <text evidence="8">The sequence shown here is derived from an EMBL/GenBank/DDBJ whole genome shotgun (WGS) entry which is preliminary data.</text>
</comment>
<feature type="compositionally biased region" description="Basic residues" evidence="6">
    <location>
        <begin position="21"/>
        <end position="32"/>
    </location>
</feature>
<dbReference type="PROSITE" id="PS01175">
    <property type="entry name" value="RIBONUCLEASE_II"/>
    <property type="match status" value="1"/>
</dbReference>
<sequence>MMRAVVEQTVVERVEDGDKEKKKKRRPNRRPKQNPSTSASCSSVNEIRCGAAECLSGKITNHSTMSLKQPKFEAHPENEYGLTTTSNVAFKSLPPLHINERPSPEDVQTFQTQNPQPSEPGARIISKSCPESIACEEACEESSGSFTNKDVPSNLIEVCVQKKYFAPHWSLKAVNDALERGEVFKALFRVNAHNRLEAYCKIDGVPTDVLISGISAQNRAVEGDIVAVKIDSVSLWTRMKGSTGICNNSVLVDDFNLLPEDKEMAGDNCKGKGKVDVDQESANVSSCSFPEKDLHSEGSTSLCETFQVESVLPSTYDHVDRRHSVADCSHIGSSSRLNDFNNAVERMCALLSSLPSKRPTGRVLAVIERSPLRNTVVGFLNVKQWIYYRELCRREAKKSKIRLSFTEHEFIHLTPTDPRLPKMMVLVSCLPDCIKRRLENSDVTLEMELVAARIDCWDEVDPVPQACILQTFGQGGKIEPQLNAILFENAICMSEFSPESLNCLPSLPWEVPQEELQSRMDLRNLCIFSIDPSTVTDLDDALSIEELSNGIFRVGVHIADASYFVLPHTELDKEAQIRSTSVYMLQKKLPMLPPFLSENICSLNPGVDRLAFSIFLDINPNGDIAERWIGRTVIQSCCKLSYENAQDIIDGSINIGNLNLLGNSCPQLHGHFEWHDVISSVKNLHEVSKVLKEKRFRNGALRLESSKVVFVFDEYGDVFDIKLSERCESNFLVEEFMLLANTTAAEVISRAFPDSALLRRHPEPNMRKLREFEAFCNKHGLELETSSSGQFHQSLEKIRKKLKDDSIFLDILMNNASKPMQLATYFCSGELKEPGHYALAVPLYTHFTSPLRRYPDILVHRTLAAVIEAEELYLRHQRTSNKADRREELTRKCFTGIYFEKNAAESREGKDALSAAALKHGVPGIELLADVAIYCNERNLASRRVKDACDKLYMWALLKKKEILLSEARVLGLGPRFMSIYIQKLAIERRIYYDEVEGVSVEWLDATSTLVLNLSPNRRYPRRGSPGKWRALEDVALIVSPCDLKPELVASPRSCNRHGTEHVVDINAAAYDSERSPNYGSPETEIDPAVFPITMRILSTIPVALHATGGDDGPLDIGVRLYTSSYFC</sequence>
<comment type="function">
    <text evidence="5">3'-5'-exoribonuclease that specifically recognizes RNAs polyuridylated at their 3' end and mediates their degradation. Component of an exosome-independent RNA degradation pathway that mediates degradation of cytoplasmic mRNAs that have been deadenylated and subsequently uridylated at their 3'.</text>
</comment>
<feature type="site" description="Important for catalytic activity" evidence="5">
    <location>
        <position position="539"/>
    </location>
</feature>
<dbReference type="InterPro" id="IPR001900">
    <property type="entry name" value="RNase_II/R"/>
</dbReference>
<keyword evidence="9" id="KW-1185">Reference proteome</keyword>
<organism evidence="8 9">
    <name type="scientific">Rhamnella rubrinervis</name>
    <dbReference type="NCBI Taxonomy" id="2594499"/>
    <lineage>
        <taxon>Eukaryota</taxon>
        <taxon>Viridiplantae</taxon>
        <taxon>Streptophyta</taxon>
        <taxon>Embryophyta</taxon>
        <taxon>Tracheophyta</taxon>
        <taxon>Spermatophyta</taxon>
        <taxon>Magnoliopsida</taxon>
        <taxon>eudicotyledons</taxon>
        <taxon>Gunneridae</taxon>
        <taxon>Pentapetalae</taxon>
        <taxon>rosids</taxon>
        <taxon>fabids</taxon>
        <taxon>Rosales</taxon>
        <taxon>Rhamnaceae</taxon>
        <taxon>rhamnoid group</taxon>
        <taxon>Rhamneae</taxon>
        <taxon>Rhamnella</taxon>
    </lineage>
</organism>
<dbReference type="Proteomes" id="UP000796880">
    <property type="component" value="Unassembled WGS sequence"/>
</dbReference>
<comment type="cofactor">
    <cofactor evidence="5">
        <name>Mg(2+)</name>
        <dbReference type="ChEBI" id="CHEBI:18420"/>
    </cofactor>
    <cofactor evidence="5">
        <name>Mn(2+)</name>
        <dbReference type="ChEBI" id="CHEBI:29035"/>
    </cofactor>
</comment>
<evidence type="ECO:0000313" key="9">
    <source>
        <dbReference type="Proteomes" id="UP000796880"/>
    </source>
</evidence>
<evidence type="ECO:0000256" key="5">
    <source>
        <dbReference type="HAMAP-Rule" id="MF_03045"/>
    </source>
</evidence>
<dbReference type="PANTHER" id="PTHR23355">
    <property type="entry name" value="RIBONUCLEASE"/>
    <property type="match status" value="1"/>
</dbReference>
<reference evidence="8" key="1">
    <citation type="submission" date="2020-03" db="EMBL/GenBank/DDBJ databases">
        <title>A high-quality chromosome-level genome assembly of a woody plant with both climbing and erect habits, Rhamnella rubrinervis.</title>
        <authorList>
            <person name="Lu Z."/>
            <person name="Yang Y."/>
            <person name="Zhu X."/>
            <person name="Sun Y."/>
        </authorList>
    </citation>
    <scope>NUCLEOTIDE SEQUENCE</scope>
    <source>
        <strain evidence="8">BYM</strain>
        <tissue evidence="8">Leaf</tissue>
    </source>
</reference>
<evidence type="ECO:0000313" key="8">
    <source>
        <dbReference type="EMBL" id="KAF3445692.1"/>
    </source>
</evidence>
<feature type="region of interest" description="Disordered" evidence="6">
    <location>
        <begin position="102"/>
        <end position="122"/>
    </location>
</feature>
<keyword evidence="5" id="KW-0378">Hydrolase</keyword>
<dbReference type="GO" id="GO:0000932">
    <property type="term" value="C:P-body"/>
    <property type="evidence" value="ECO:0007669"/>
    <property type="project" value="UniProtKB-SubCell"/>
</dbReference>
<dbReference type="Gene3D" id="2.40.50.700">
    <property type="match status" value="1"/>
</dbReference>
<keyword evidence="5" id="KW-0540">Nuclease</keyword>
<dbReference type="InterPro" id="IPR028591">
    <property type="entry name" value="DIS3L2"/>
</dbReference>
<keyword evidence="4 5" id="KW-0694">RNA-binding</keyword>
<dbReference type="GO" id="GO:0000175">
    <property type="term" value="F:3'-5'-RNA exonuclease activity"/>
    <property type="evidence" value="ECO:0007669"/>
    <property type="project" value="UniProtKB-UniRule"/>
</dbReference>
<evidence type="ECO:0000256" key="3">
    <source>
        <dbReference type="ARBA" id="ARBA00022842"/>
    </source>
</evidence>
<feature type="binding site" evidence="5">
    <location>
        <position position="531"/>
    </location>
    <ligand>
        <name>Mg(2+)</name>
        <dbReference type="ChEBI" id="CHEBI:18420"/>
    </ligand>
</feature>
<feature type="compositionally biased region" description="Polar residues" evidence="6">
    <location>
        <begin position="33"/>
        <end position="42"/>
    </location>
</feature>
<dbReference type="SUPFAM" id="SSF50249">
    <property type="entry name" value="Nucleic acid-binding proteins"/>
    <property type="match status" value="3"/>
</dbReference>
<keyword evidence="5" id="KW-0464">Manganese</keyword>
<gene>
    <name evidence="8" type="ORF">FNV43_RR10868</name>
</gene>
<evidence type="ECO:0000256" key="4">
    <source>
        <dbReference type="ARBA" id="ARBA00022884"/>
    </source>
</evidence>
<dbReference type="GO" id="GO:1990074">
    <property type="term" value="P:polyuridylation-dependent mRNA catabolic process"/>
    <property type="evidence" value="ECO:0007669"/>
    <property type="project" value="UniProtKB-UniRule"/>
</dbReference>
<dbReference type="AlphaFoldDB" id="A0A8K0H4N2"/>